<keyword evidence="1" id="KW-0732">Signal</keyword>
<feature type="non-terminal residue" evidence="2">
    <location>
        <position position="181"/>
    </location>
</feature>
<accession>A0A7V8NSK9</accession>
<feature type="chain" id="PRO_5031338184" evidence="1">
    <location>
        <begin position="21"/>
        <end position="181"/>
    </location>
</feature>
<organism evidence="2 3">
    <name type="scientific">Candidatus Acidiferrum panamense</name>
    <dbReference type="NCBI Taxonomy" id="2741543"/>
    <lineage>
        <taxon>Bacteria</taxon>
        <taxon>Pseudomonadati</taxon>
        <taxon>Acidobacteriota</taxon>
        <taxon>Terriglobia</taxon>
        <taxon>Candidatus Acidiferrales</taxon>
        <taxon>Candidatus Acidiferrum</taxon>
    </lineage>
</organism>
<dbReference type="AlphaFoldDB" id="A0A7V8NSK9"/>
<reference evidence="2" key="1">
    <citation type="submission" date="2020-06" db="EMBL/GenBank/DDBJ databases">
        <title>Legume-microbial interactions unlock mineral nutrients during tropical forest succession.</title>
        <authorList>
            <person name="Epihov D.Z."/>
        </authorList>
    </citation>
    <scope>NUCLEOTIDE SEQUENCE [LARGE SCALE GENOMIC DNA]</scope>
    <source>
        <strain evidence="2">Pan2503</strain>
    </source>
</reference>
<evidence type="ECO:0000256" key="1">
    <source>
        <dbReference type="SAM" id="SignalP"/>
    </source>
</evidence>
<sequence length="181" mass="20246">MRGIAGVLGLTVLLAGKVFAAGSQDARPPTEDELRAVTERGRMLYEYDQAAWHASDAVQTANPRTAEGQLSIARKLNDKWMVVFGKLQEDRSRFAITYEADEQASLRQFAIKKEPEERQDEGFFLHAARAIELAMHDFGKTGRPYDVAVLPAPAEQLYVYLYPAQIVARVYPLGGDVRYLV</sequence>
<name>A0A7V8NSK9_9BACT</name>
<protein>
    <submittedName>
        <fullName evidence="2">Uncharacterized protein</fullName>
    </submittedName>
</protein>
<evidence type="ECO:0000313" key="2">
    <source>
        <dbReference type="EMBL" id="MBA0086577.1"/>
    </source>
</evidence>
<gene>
    <name evidence="2" type="ORF">HRJ53_16475</name>
</gene>
<feature type="signal peptide" evidence="1">
    <location>
        <begin position="1"/>
        <end position="20"/>
    </location>
</feature>
<dbReference type="EMBL" id="JACDQQ010001581">
    <property type="protein sequence ID" value="MBA0086577.1"/>
    <property type="molecule type" value="Genomic_DNA"/>
</dbReference>
<dbReference type="Proteomes" id="UP000567293">
    <property type="component" value="Unassembled WGS sequence"/>
</dbReference>
<keyword evidence="3" id="KW-1185">Reference proteome</keyword>
<evidence type="ECO:0000313" key="3">
    <source>
        <dbReference type="Proteomes" id="UP000567293"/>
    </source>
</evidence>
<comment type="caution">
    <text evidence="2">The sequence shown here is derived from an EMBL/GenBank/DDBJ whole genome shotgun (WGS) entry which is preliminary data.</text>
</comment>
<proteinExistence type="predicted"/>